<feature type="binding site" evidence="11">
    <location>
        <position position="373"/>
    </location>
    <ligand>
        <name>thiamine diphosphate</name>
        <dbReference type="ChEBI" id="CHEBI:58937"/>
    </ligand>
</feature>
<comment type="cofactor">
    <cofactor evidence="11">
        <name>Mg(2+)</name>
        <dbReference type="ChEBI" id="CHEBI:18420"/>
    </cofactor>
    <text evidence="11">Binds 1 Mg(2+) ion per subunit.</text>
</comment>
<feature type="binding site" evidence="11">
    <location>
        <position position="179"/>
    </location>
    <ligand>
        <name>thiamine diphosphate</name>
        <dbReference type="ChEBI" id="CHEBI:58937"/>
    </ligand>
</feature>
<dbReference type="InterPro" id="IPR033248">
    <property type="entry name" value="Transketolase_C"/>
</dbReference>
<dbReference type="EMBL" id="KU144971">
    <property type="protein sequence ID" value="AMK59179.1"/>
    <property type="molecule type" value="Genomic_DNA"/>
</dbReference>
<evidence type="ECO:0000256" key="8">
    <source>
        <dbReference type="ARBA" id="ARBA00023052"/>
    </source>
</evidence>
<comment type="cofactor">
    <cofactor evidence="11">
        <name>thiamine diphosphate</name>
        <dbReference type="ChEBI" id="CHEBI:58937"/>
    </cofactor>
    <text evidence="11">Binds 1 thiamine pyrophosphate per subunit.</text>
</comment>
<dbReference type="InterPro" id="IPR029061">
    <property type="entry name" value="THDP-binding"/>
</dbReference>
<evidence type="ECO:0000256" key="10">
    <source>
        <dbReference type="ARBA" id="ARBA00055605"/>
    </source>
</evidence>
<feature type="binding site" evidence="11">
    <location>
        <position position="179"/>
    </location>
    <ligand>
        <name>Mg(2+)</name>
        <dbReference type="ChEBI" id="CHEBI:18420"/>
    </ligand>
</feature>
<dbReference type="Pfam" id="PF02780">
    <property type="entry name" value="Transketolase_C"/>
    <property type="match status" value="1"/>
</dbReference>
<dbReference type="FunFam" id="3.40.50.970:FF:000005">
    <property type="entry name" value="1-deoxy-D-xylulose-5-phosphate synthase"/>
    <property type="match status" value="1"/>
</dbReference>
<evidence type="ECO:0000256" key="6">
    <source>
        <dbReference type="ARBA" id="ARBA00022842"/>
    </source>
</evidence>
<dbReference type="GO" id="GO:0030976">
    <property type="term" value="F:thiamine pyrophosphate binding"/>
    <property type="evidence" value="ECO:0007669"/>
    <property type="project" value="UniProtKB-UniRule"/>
</dbReference>
<dbReference type="InterPro" id="IPR005477">
    <property type="entry name" value="Dxylulose-5-P_synthase"/>
</dbReference>
<evidence type="ECO:0000256" key="7">
    <source>
        <dbReference type="ARBA" id="ARBA00022977"/>
    </source>
</evidence>
<dbReference type="NCBIfam" id="NF003933">
    <property type="entry name" value="PRK05444.2-2"/>
    <property type="match status" value="1"/>
</dbReference>
<comment type="catalytic activity">
    <reaction evidence="11">
        <text>D-glyceraldehyde 3-phosphate + pyruvate + H(+) = 1-deoxy-D-xylulose 5-phosphate + CO2</text>
        <dbReference type="Rhea" id="RHEA:12605"/>
        <dbReference type="ChEBI" id="CHEBI:15361"/>
        <dbReference type="ChEBI" id="CHEBI:15378"/>
        <dbReference type="ChEBI" id="CHEBI:16526"/>
        <dbReference type="ChEBI" id="CHEBI:57792"/>
        <dbReference type="ChEBI" id="CHEBI:59776"/>
        <dbReference type="EC" id="2.2.1.7"/>
    </reaction>
</comment>
<evidence type="ECO:0000256" key="1">
    <source>
        <dbReference type="ARBA" id="ARBA00004980"/>
    </source>
</evidence>
<keyword evidence="4 11" id="KW-0808">Transferase</keyword>
<feature type="domain" description="Transketolase-like pyrimidine-binding" evidence="12">
    <location>
        <begin position="322"/>
        <end position="486"/>
    </location>
</feature>
<feature type="binding site" evidence="11">
    <location>
        <begin position="118"/>
        <end position="120"/>
    </location>
    <ligand>
        <name>thiamine diphosphate</name>
        <dbReference type="ChEBI" id="CHEBI:58937"/>
    </ligand>
</feature>
<evidence type="ECO:0000259" key="12">
    <source>
        <dbReference type="SMART" id="SM00861"/>
    </source>
</evidence>
<dbReference type="PANTHER" id="PTHR43322:SF5">
    <property type="entry name" value="1-DEOXY-D-XYLULOSE-5-PHOSPHATE SYNTHASE, CHLOROPLASTIC"/>
    <property type="match status" value="1"/>
</dbReference>
<evidence type="ECO:0000256" key="9">
    <source>
        <dbReference type="ARBA" id="ARBA00023229"/>
    </source>
</evidence>
<dbReference type="Pfam" id="PF02779">
    <property type="entry name" value="Transket_pyr"/>
    <property type="match status" value="1"/>
</dbReference>
<keyword evidence="7 11" id="KW-0784">Thiamine biosynthesis</keyword>
<dbReference type="InterPro" id="IPR020826">
    <property type="entry name" value="Transketolase_BS"/>
</dbReference>
<dbReference type="GO" id="GO:0005829">
    <property type="term" value="C:cytosol"/>
    <property type="evidence" value="ECO:0007669"/>
    <property type="project" value="TreeGrafter"/>
</dbReference>
<dbReference type="HAMAP" id="MF_00315">
    <property type="entry name" value="DXP_synth"/>
    <property type="match status" value="1"/>
</dbReference>
<dbReference type="GO" id="GO:0019288">
    <property type="term" value="P:isopentenyl diphosphate biosynthetic process, methylerythritol 4-phosphate pathway"/>
    <property type="evidence" value="ECO:0007669"/>
    <property type="project" value="TreeGrafter"/>
</dbReference>
<keyword evidence="5 11" id="KW-0479">Metal-binding</keyword>
<evidence type="ECO:0000256" key="5">
    <source>
        <dbReference type="ARBA" id="ARBA00022723"/>
    </source>
</evidence>
<dbReference type="Gene3D" id="3.40.50.920">
    <property type="match status" value="1"/>
</dbReference>
<dbReference type="GO" id="GO:0016114">
    <property type="term" value="P:terpenoid biosynthetic process"/>
    <property type="evidence" value="ECO:0007669"/>
    <property type="project" value="UniProtKB-UniRule"/>
</dbReference>
<dbReference type="CDD" id="cd02007">
    <property type="entry name" value="TPP_DXS"/>
    <property type="match status" value="1"/>
</dbReference>
<dbReference type="SUPFAM" id="SSF52922">
    <property type="entry name" value="TK C-terminal domain-like"/>
    <property type="match status" value="1"/>
</dbReference>
<reference evidence="13" key="1">
    <citation type="journal article" date="2016" name="Appl. Environ. Microbiol.">
        <title>Functional Metagenomics of a Biostimulated Petroleum-Contaminated Soil Reveals an Extraordinary Diversity of Extradiol Dioxygenases.</title>
        <authorList>
            <person name="Terron-Gonzalez L."/>
            <person name="Martin-Cabello G."/>
            <person name="Ferrer M."/>
            <person name="Santero E."/>
        </authorList>
    </citation>
    <scope>NUCLEOTIDE SEQUENCE</scope>
</reference>
<evidence type="ECO:0000256" key="11">
    <source>
        <dbReference type="HAMAP-Rule" id="MF_00315"/>
    </source>
</evidence>
<dbReference type="Gene3D" id="3.40.50.970">
    <property type="match status" value="2"/>
</dbReference>
<evidence type="ECO:0000256" key="3">
    <source>
        <dbReference type="ARBA" id="ARBA00011738"/>
    </source>
</evidence>
<accession>A0A126SXZ9</accession>
<feature type="binding site" evidence="11">
    <location>
        <begin position="150"/>
        <end position="151"/>
    </location>
    <ligand>
        <name>thiamine diphosphate</name>
        <dbReference type="ChEBI" id="CHEBI:58937"/>
    </ligand>
</feature>
<dbReference type="EC" id="2.2.1.7" evidence="11"/>
<feature type="binding site" evidence="11">
    <location>
        <position position="291"/>
    </location>
    <ligand>
        <name>thiamine diphosphate</name>
        <dbReference type="ChEBI" id="CHEBI:58937"/>
    </ligand>
</feature>
<keyword evidence="9 11" id="KW-0414">Isoprene biosynthesis</keyword>
<comment type="pathway">
    <text evidence="1 11">Metabolic intermediate biosynthesis; 1-deoxy-D-xylulose 5-phosphate biosynthesis; 1-deoxy-D-xylulose 5-phosphate from D-glyceraldehyde 3-phosphate and pyruvate: step 1/1.</text>
</comment>
<dbReference type="InterPro" id="IPR005475">
    <property type="entry name" value="Transketolase-like_Pyr-bd"/>
</dbReference>
<name>A0A126SXZ9_9BACT</name>
<proteinExistence type="inferred from homology"/>
<dbReference type="NCBIfam" id="TIGR00204">
    <property type="entry name" value="dxs"/>
    <property type="match status" value="1"/>
</dbReference>
<dbReference type="GO" id="GO:0000287">
    <property type="term" value="F:magnesium ion binding"/>
    <property type="evidence" value="ECO:0007669"/>
    <property type="project" value="UniProtKB-UniRule"/>
</dbReference>
<dbReference type="FunFam" id="3.40.50.920:FF:000002">
    <property type="entry name" value="1-deoxy-D-xylulose-5-phosphate synthase"/>
    <property type="match status" value="1"/>
</dbReference>
<dbReference type="PANTHER" id="PTHR43322">
    <property type="entry name" value="1-D-DEOXYXYLULOSE 5-PHOSPHATE SYNTHASE-RELATED"/>
    <property type="match status" value="1"/>
</dbReference>
<organism evidence="13">
    <name type="scientific">uncultured bacterium UPO43</name>
    <dbReference type="NCBI Taxonomy" id="1776968"/>
    <lineage>
        <taxon>Bacteria</taxon>
        <taxon>environmental samples</taxon>
    </lineage>
</organism>
<dbReference type="PROSITE" id="PS00802">
    <property type="entry name" value="TRANSKETOLASE_2"/>
    <property type="match status" value="1"/>
</dbReference>
<dbReference type="GO" id="GO:0008661">
    <property type="term" value="F:1-deoxy-D-xylulose-5-phosphate synthase activity"/>
    <property type="evidence" value="ECO:0007669"/>
    <property type="project" value="UniProtKB-UniRule"/>
</dbReference>
<evidence type="ECO:0000313" key="13">
    <source>
        <dbReference type="EMBL" id="AMK59179.1"/>
    </source>
</evidence>
<sequence length="644" mass="66785">MVMNPTVLDAIHDPADLRALPAAALLGIAAALREEIVAQVALSGGHLASSLGAVELLVALHYVFDTPRDRLVLDVGHQGYAHKLLTGRRAGFARIGKADGPAKFLRRTESPFDAFGAGHAGTSISAALGMARGLQAAGEDACAIALIGDGGLTAGMALEALNHAGHLKQSNLLVVLNDNEMSIEPNVGALGAFLSRKLSAPSARRLRRFAKDVLAPLPQPLQQLARRAEQSAKALLTPGTLFEAFGFRYIGPVDGHDLPRLLETLTNARSMLGNGEGPVLVHALTRKGAGYAPAEQDPLKYHGVTPFDAATGHMPKPTAPTPSYTAVFADTLLRLAQADEHIVAITAAMAGGTGLTAFAQALPRQFFDVGIAEQHAVTFAAGLATTGVKPVAAIYSTFLQRGYDQIVHDVCLQNLDVTFALDRAGLVGADGATHQGLYDIAFLRCLPNITLMAPKDENELRHMLRTAVEHPGPVALRYPRGNGLGVPLDADIRTLPIGRGELLRDGHDLAIVALGSRVAPALEAAQALAAEGISAAVFNARFVKPLDVTAIAELARRCGALLTVEEHALAGGFGSAVLEALAGEGISVPVRVLAVPDVLVEHGDPAAQLAQFGLDAAGIAAAGRALVSGLTGRGAPPNLRAAGG</sequence>
<keyword evidence="8 11" id="KW-0786">Thiamine pyrophosphate</keyword>
<comment type="subunit">
    <text evidence="3 11">Homodimer.</text>
</comment>
<evidence type="ECO:0000256" key="2">
    <source>
        <dbReference type="ARBA" id="ARBA00011081"/>
    </source>
</evidence>
<dbReference type="AlphaFoldDB" id="A0A126SXZ9"/>
<protein>
    <recommendedName>
        <fullName evidence="11">1-deoxy-D-xylulose-5-phosphate synthase</fullName>
        <ecNumber evidence="11">2.2.1.7</ecNumber>
    </recommendedName>
    <alternativeName>
        <fullName evidence="11">1-deoxyxylulose-5-phosphate synthase</fullName>
        <shortName evidence="11">DXP synthase</shortName>
        <shortName evidence="11">DXPS</shortName>
    </alternativeName>
</protein>
<comment type="function">
    <text evidence="10 11">Catalyzes the acyloin condensation reaction between C atoms 2 and 3 of pyruvate and glyceraldehyde 3-phosphate to yield 1-deoxy-D-xylulose-5-phosphate (DXP).</text>
</comment>
<dbReference type="SMART" id="SM00861">
    <property type="entry name" value="Transket_pyr"/>
    <property type="match status" value="1"/>
</dbReference>
<evidence type="ECO:0000256" key="4">
    <source>
        <dbReference type="ARBA" id="ARBA00022679"/>
    </source>
</evidence>
<keyword evidence="6 11" id="KW-0460">Magnesium</keyword>
<dbReference type="Pfam" id="PF13292">
    <property type="entry name" value="DXP_synthase_N"/>
    <property type="match status" value="1"/>
</dbReference>
<feature type="binding site" evidence="11">
    <location>
        <position position="149"/>
    </location>
    <ligand>
        <name>Mg(2+)</name>
        <dbReference type="ChEBI" id="CHEBI:18420"/>
    </ligand>
</feature>
<gene>
    <name evidence="11" type="primary">dxs</name>
</gene>
<dbReference type="CDD" id="cd07033">
    <property type="entry name" value="TPP_PYR_DXS_TK_like"/>
    <property type="match status" value="1"/>
</dbReference>
<dbReference type="UniPathway" id="UPA00064">
    <property type="reaction ID" value="UER00091"/>
</dbReference>
<feature type="binding site" evidence="11">
    <location>
        <position position="77"/>
    </location>
    <ligand>
        <name>thiamine diphosphate</name>
        <dbReference type="ChEBI" id="CHEBI:58937"/>
    </ligand>
</feature>
<dbReference type="InterPro" id="IPR009014">
    <property type="entry name" value="Transketo_C/PFOR_II"/>
</dbReference>
<dbReference type="GO" id="GO:0009228">
    <property type="term" value="P:thiamine biosynthetic process"/>
    <property type="evidence" value="ECO:0007669"/>
    <property type="project" value="UniProtKB-UniRule"/>
</dbReference>
<comment type="similarity">
    <text evidence="2 11">Belongs to the transketolase family. DXPS subfamily.</text>
</comment>
<dbReference type="SUPFAM" id="SSF52518">
    <property type="entry name" value="Thiamin diphosphate-binding fold (THDP-binding)"/>
    <property type="match status" value="2"/>
</dbReference>